<dbReference type="Gene3D" id="1.10.10.60">
    <property type="entry name" value="Homeodomain-like"/>
    <property type="match status" value="1"/>
</dbReference>
<feature type="DNA-binding region" description="H-T-H motif" evidence="4">
    <location>
        <begin position="41"/>
        <end position="60"/>
    </location>
</feature>
<dbReference type="Pfam" id="PF02909">
    <property type="entry name" value="TetR_C_1"/>
    <property type="match status" value="1"/>
</dbReference>
<dbReference type="SUPFAM" id="SSF48498">
    <property type="entry name" value="Tetracyclin repressor-like, C-terminal domain"/>
    <property type="match status" value="1"/>
</dbReference>
<sequence>MADKQPGSARPRVGRPAELDADRIVATAIELADREGLRAASLTKVAAALDVTPMSLYRHIGSKDGLTDLMADTAFGPPPVLGPAWRPALREWATGQRAVFARHPWLTQIPIAGPPRGINALAWMNAGLAALRGTHLDWRAKIGAITVVGGYVRQAFVTDRHMAEQRSAERRSEAQSLDRYRRDVSALDLSHLPEIAALFADRAFAEVPSDEESAADDFAFGLDLVLDGVAAAVTTAERRDRGH</sequence>
<dbReference type="STRING" id="1210063.GCA_001612665_02294"/>
<dbReference type="Pfam" id="PF00440">
    <property type="entry name" value="TetR_N"/>
    <property type="match status" value="1"/>
</dbReference>
<dbReference type="InterPro" id="IPR050109">
    <property type="entry name" value="HTH-type_TetR-like_transc_reg"/>
</dbReference>
<dbReference type="InterPro" id="IPR001647">
    <property type="entry name" value="HTH_TetR"/>
</dbReference>
<dbReference type="Proteomes" id="UP000294856">
    <property type="component" value="Unassembled WGS sequence"/>
</dbReference>
<dbReference type="RefSeq" id="WP_067449125.1">
    <property type="nucleotide sequence ID" value="NZ_SMFR01000001.1"/>
</dbReference>
<evidence type="ECO:0000256" key="1">
    <source>
        <dbReference type="ARBA" id="ARBA00023015"/>
    </source>
</evidence>
<gene>
    <name evidence="6" type="ORF">DFR71_0276</name>
</gene>
<evidence type="ECO:0000313" key="7">
    <source>
        <dbReference type="Proteomes" id="UP000294856"/>
    </source>
</evidence>
<feature type="domain" description="HTH tetR-type" evidence="5">
    <location>
        <begin position="18"/>
        <end position="78"/>
    </location>
</feature>
<dbReference type="SUPFAM" id="SSF46689">
    <property type="entry name" value="Homeodomain-like"/>
    <property type="match status" value="1"/>
</dbReference>
<evidence type="ECO:0000256" key="4">
    <source>
        <dbReference type="PROSITE-ProRule" id="PRU00335"/>
    </source>
</evidence>
<dbReference type="InterPro" id="IPR004111">
    <property type="entry name" value="Repressor_TetR_C"/>
</dbReference>
<dbReference type="GO" id="GO:0045892">
    <property type="term" value="P:negative regulation of DNA-templated transcription"/>
    <property type="evidence" value="ECO:0007669"/>
    <property type="project" value="InterPro"/>
</dbReference>
<evidence type="ECO:0000256" key="3">
    <source>
        <dbReference type="ARBA" id="ARBA00023163"/>
    </source>
</evidence>
<name>A0A4R1G6C6_9NOCA</name>
<comment type="caution">
    <text evidence="6">The sequence shown here is derived from an EMBL/GenBank/DDBJ whole genome shotgun (WGS) entry which is preliminary data.</text>
</comment>
<dbReference type="PROSITE" id="PS50977">
    <property type="entry name" value="HTH_TETR_2"/>
    <property type="match status" value="1"/>
</dbReference>
<dbReference type="Gene3D" id="1.10.357.10">
    <property type="entry name" value="Tetracycline Repressor, domain 2"/>
    <property type="match status" value="1"/>
</dbReference>
<dbReference type="AlphaFoldDB" id="A0A4R1G6C6"/>
<reference evidence="6 7" key="1">
    <citation type="submission" date="2019-03" db="EMBL/GenBank/DDBJ databases">
        <title>Genomic Encyclopedia of Type Strains, Phase IV (KMG-IV): sequencing the most valuable type-strain genomes for metagenomic binning, comparative biology and taxonomic classification.</title>
        <authorList>
            <person name="Goeker M."/>
        </authorList>
    </citation>
    <scope>NUCLEOTIDE SEQUENCE [LARGE SCALE GENOMIC DNA]</scope>
    <source>
        <strain evidence="6 7">DSM 44684</strain>
    </source>
</reference>
<dbReference type="InterPro" id="IPR009057">
    <property type="entry name" value="Homeodomain-like_sf"/>
</dbReference>
<keyword evidence="1" id="KW-0805">Transcription regulation</keyword>
<organism evidence="6 7">
    <name type="scientific">Nocardia alba</name>
    <dbReference type="NCBI Taxonomy" id="225051"/>
    <lineage>
        <taxon>Bacteria</taxon>
        <taxon>Bacillati</taxon>
        <taxon>Actinomycetota</taxon>
        <taxon>Actinomycetes</taxon>
        <taxon>Mycobacteriales</taxon>
        <taxon>Nocardiaceae</taxon>
        <taxon>Nocardia</taxon>
    </lineage>
</organism>
<evidence type="ECO:0000259" key="5">
    <source>
        <dbReference type="PROSITE" id="PS50977"/>
    </source>
</evidence>
<dbReference type="PANTHER" id="PTHR30055">
    <property type="entry name" value="HTH-TYPE TRANSCRIPTIONAL REGULATOR RUTR"/>
    <property type="match status" value="1"/>
</dbReference>
<evidence type="ECO:0000256" key="2">
    <source>
        <dbReference type="ARBA" id="ARBA00023125"/>
    </source>
</evidence>
<dbReference type="GO" id="GO:0000976">
    <property type="term" value="F:transcription cis-regulatory region binding"/>
    <property type="evidence" value="ECO:0007669"/>
    <property type="project" value="TreeGrafter"/>
</dbReference>
<proteinExistence type="predicted"/>
<dbReference type="GO" id="GO:0003700">
    <property type="term" value="F:DNA-binding transcription factor activity"/>
    <property type="evidence" value="ECO:0007669"/>
    <property type="project" value="TreeGrafter"/>
</dbReference>
<dbReference type="InterPro" id="IPR036271">
    <property type="entry name" value="Tet_transcr_reg_TetR-rel_C_sf"/>
</dbReference>
<accession>A0A4R1G6C6</accession>
<dbReference type="EMBL" id="SMFR01000001">
    <property type="protein sequence ID" value="TCJ99301.1"/>
    <property type="molecule type" value="Genomic_DNA"/>
</dbReference>
<protein>
    <submittedName>
        <fullName evidence="6">TetR family transcriptional regulator</fullName>
    </submittedName>
</protein>
<evidence type="ECO:0000313" key="6">
    <source>
        <dbReference type="EMBL" id="TCJ99301.1"/>
    </source>
</evidence>
<dbReference type="OrthoDB" id="3614211at2"/>
<dbReference type="PANTHER" id="PTHR30055:SF151">
    <property type="entry name" value="TRANSCRIPTIONAL REGULATORY PROTEIN"/>
    <property type="match status" value="1"/>
</dbReference>
<keyword evidence="7" id="KW-1185">Reference proteome</keyword>
<keyword evidence="2 4" id="KW-0238">DNA-binding</keyword>
<keyword evidence="3" id="KW-0804">Transcription</keyword>